<keyword evidence="2" id="KW-1133">Transmembrane helix</keyword>
<protein>
    <submittedName>
        <fullName evidence="3">Uncharacterized protein</fullName>
    </submittedName>
</protein>
<dbReference type="PANTHER" id="PTHR35762:SF2">
    <property type="entry name" value="TRANSMEMBRANE PROTEIN"/>
    <property type="match status" value="1"/>
</dbReference>
<keyword evidence="2" id="KW-0812">Transmembrane</keyword>
<dbReference type="PANTHER" id="PTHR35762">
    <property type="entry name" value="TRANSMEMBRANE PROTEIN"/>
    <property type="match status" value="1"/>
</dbReference>
<evidence type="ECO:0000313" key="3">
    <source>
        <dbReference type="EMBL" id="OAY30659.1"/>
    </source>
</evidence>
<feature type="transmembrane region" description="Helical" evidence="2">
    <location>
        <begin position="63"/>
        <end position="83"/>
    </location>
</feature>
<feature type="coiled-coil region" evidence="1">
    <location>
        <begin position="148"/>
        <end position="192"/>
    </location>
</feature>
<keyword evidence="2" id="KW-0472">Membrane</keyword>
<evidence type="ECO:0000256" key="1">
    <source>
        <dbReference type="SAM" id="Coils"/>
    </source>
</evidence>
<reference evidence="3" key="1">
    <citation type="submission" date="2016-02" db="EMBL/GenBank/DDBJ databases">
        <title>WGS assembly of Manihot esculenta.</title>
        <authorList>
            <person name="Bredeson J.V."/>
            <person name="Prochnik S.E."/>
            <person name="Lyons J.B."/>
            <person name="Schmutz J."/>
            <person name="Grimwood J."/>
            <person name="Vrebalov J."/>
            <person name="Bart R.S."/>
            <person name="Amuge T."/>
            <person name="Ferguson M.E."/>
            <person name="Green R."/>
            <person name="Putnam N."/>
            <person name="Stites J."/>
            <person name="Rounsley S."/>
            <person name="Rokhsar D.S."/>
        </authorList>
    </citation>
    <scope>NUCLEOTIDE SEQUENCE [LARGE SCALE GENOMIC DNA]</scope>
    <source>
        <tissue evidence="3">Leaf</tissue>
    </source>
</reference>
<proteinExistence type="predicted"/>
<feature type="transmembrane region" description="Helical" evidence="2">
    <location>
        <begin position="24"/>
        <end position="43"/>
    </location>
</feature>
<dbReference type="EMBL" id="CM004400">
    <property type="protein sequence ID" value="OAY30659.1"/>
    <property type="molecule type" value="Genomic_DNA"/>
</dbReference>
<keyword evidence="1" id="KW-0175">Coiled coil</keyword>
<evidence type="ECO:0000256" key="2">
    <source>
        <dbReference type="SAM" id="Phobius"/>
    </source>
</evidence>
<dbReference type="AlphaFoldDB" id="A0A2C9UIV4"/>
<sequence length="199" mass="22982">MDLIQLRKIHAVKRSKMHQIIDRFFLHVILLTSSLFCTSPLWFPSLFSSTKLYLFVSIPKISSVLLSAKFIFVVGNLIIILLIGESKFFASNSLPAAADVYYDEYINRKRGLQASSSLMEKKERRGEILFKENASKTCGGRKFEVKVWDEIKLEVENQREDLNAEEELSLPAEELNKRADDFIARVNRQRRLEARLLLA</sequence>
<gene>
    <name evidence="3" type="ORF">MANES_14G048800</name>
</gene>
<organism evidence="3">
    <name type="scientific">Manihot esculenta</name>
    <name type="common">Cassava</name>
    <name type="synonym">Jatropha manihot</name>
    <dbReference type="NCBI Taxonomy" id="3983"/>
    <lineage>
        <taxon>Eukaryota</taxon>
        <taxon>Viridiplantae</taxon>
        <taxon>Streptophyta</taxon>
        <taxon>Embryophyta</taxon>
        <taxon>Tracheophyta</taxon>
        <taxon>Spermatophyta</taxon>
        <taxon>Magnoliopsida</taxon>
        <taxon>eudicotyledons</taxon>
        <taxon>Gunneridae</taxon>
        <taxon>Pentapetalae</taxon>
        <taxon>rosids</taxon>
        <taxon>fabids</taxon>
        <taxon>Malpighiales</taxon>
        <taxon>Euphorbiaceae</taxon>
        <taxon>Crotonoideae</taxon>
        <taxon>Manihoteae</taxon>
        <taxon>Manihot</taxon>
    </lineage>
</organism>
<accession>A0A2C9UIV4</accession>
<dbReference type="STRING" id="3983.A0A2C9UIV4"/>
<name>A0A2C9UIV4_MANES</name>